<feature type="domain" description="DUF6534" evidence="2">
    <location>
        <begin position="163"/>
        <end position="249"/>
    </location>
</feature>
<dbReference type="EMBL" id="AWSO01000287">
    <property type="protein sequence ID" value="ESK92422.1"/>
    <property type="molecule type" value="Genomic_DNA"/>
</dbReference>
<comment type="caution">
    <text evidence="3">The sequence shown here is derived from an EMBL/GenBank/DDBJ whole genome shotgun (WGS) entry which is preliminary data.</text>
</comment>
<keyword evidence="4" id="KW-1185">Reference proteome</keyword>
<feature type="transmembrane region" description="Helical" evidence="1">
    <location>
        <begin position="190"/>
        <end position="220"/>
    </location>
</feature>
<dbReference type="AlphaFoldDB" id="V2XFC0"/>
<reference evidence="3 4" key="1">
    <citation type="journal article" date="2014" name="BMC Genomics">
        <title>Genome and secretome analysis of the hemibiotrophic fungal pathogen, Moniliophthora roreri, which causes frosty pod rot disease of cacao: mechanisms of the biotrophic and necrotrophic phases.</title>
        <authorList>
            <person name="Meinhardt L.W."/>
            <person name="Costa G.G.L."/>
            <person name="Thomazella D.P.T."/>
            <person name="Teixeira P.J.P.L."/>
            <person name="Carazzolle M.F."/>
            <person name="Schuster S.C."/>
            <person name="Carlson J.E."/>
            <person name="Guiltinan M.J."/>
            <person name="Mieczkowski P."/>
            <person name="Farmer A."/>
            <person name="Ramaraj T."/>
            <person name="Crozier J."/>
            <person name="Davis R.E."/>
            <person name="Shao J."/>
            <person name="Melnick R.L."/>
            <person name="Pereira G.A.G."/>
            <person name="Bailey B.A."/>
        </authorList>
    </citation>
    <scope>NUCLEOTIDE SEQUENCE [LARGE SCALE GENOMIC DNA]</scope>
    <source>
        <strain evidence="3 4">MCA 2997</strain>
    </source>
</reference>
<proteinExistence type="predicted"/>
<dbReference type="PANTHER" id="PTHR40465:SF1">
    <property type="entry name" value="DUF6534 DOMAIN-CONTAINING PROTEIN"/>
    <property type="match status" value="1"/>
</dbReference>
<sequence length="303" mass="34008">MDVPKTLGALLIGALFASLCSGGVVIQTLLYLKLYPSDSPSLKSLVLIIWLLDTFHTAFIWGALWEYLVDFYGKPDLIDRISWTLAMSIVFTAILTFCTHCFFAHRILKLSKKNWWLTAPIFVLAVLRLTSASGTTAQMLKLQSFAKFRDEVHWLFTLGLALSCMVDILITGSLFFLLQTSRGDAGNLNVVIDTLILYTFETGSITAAATIVSMICWIAMPTNLIFMGLHFVIGKLYANSFLVTLNTRRNLREQSYQSGGGGFPALVLTSRSRRSQAHSDESVRFFFFFFFLVVLSHVLHLCR</sequence>
<dbReference type="STRING" id="1381753.V2XFC0"/>
<dbReference type="Proteomes" id="UP000017559">
    <property type="component" value="Unassembled WGS sequence"/>
</dbReference>
<feature type="transmembrane region" description="Helical" evidence="1">
    <location>
        <begin position="226"/>
        <end position="245"/>
    </location>
</feature>
<dbReference type="Pfam" id="PF20152">
    <property type="entry name" value="DUF6534"/>
    <property type="match status" value="1"/>
</dbReference>
<gene>
    <name evidence="3" type="ORF">Moror_4553</name>
</gene>
<protein>
    <recommendedName>
        <fullName evidence="2">DUF6534 domain-containing protein</fullName>
    </recommendedName>
</protein>
<evidence type="ECO:0000256" key="1">
    <source>
        <dbReference type="SAM" id="Phobius"/>
    </source>
</evidence>
<keyword evidence="1" id="KW-0472">Membrane</keyword>
<evidence type="ECO:0000313" key="3">
    <source>
        <dbReference type="EMBL" id="ESK92422.1"/>
    </source>
</evidence>
<feature type="transmembrane region" description="Helical" evidence="1">
    <location>
        <begin position="154"/>
        <end position="178"/>
    </location>
</feature>
<feature type="transmembrane region" description="Helical" evidence="1">
    <location>
        <begin position="283"/>
        <end position="301"/>
    </location>
</feature>
<feature type="transmembrane region" description="Helical" evidence="1">
    <location>
        <begin position="115"/>
        <end position="134"/>
    </location>
</feature>
<dbReference type="PANTHER" id="PTHR40465">
    <property type="entry name" value="CHROMOSOME 1, WHOLE GENOME SHOTGUN SEQUENCE"/>
    <property type="match status" value="1"/>
</dbReference>
<name>V2XFC0_MONRO</name>
<keyword evidence="1" id="KW-0812">Transmembrane</keyword>
<feature type="transmembrane region" description="Helical" evidence="1">
    <location>
        <begin position="6"/>
        <end position="32"/>
    </location>
</feature>
<organism evidence="3 4">
    <name type="scientific">Moniliophthora roreri (strain MCA 2997)</name>
    <name type="common">Cocoa frosty pod rot fungus</name>
    <name type="synonym">Crinipellis roreri</name>
    <dbReference type="NCBI Taxonomy" id="1381753"/>
    <lineage>
        <taxon>Eukaryota</taxon>
        <taxon>Fungi</taxon>
        <taxon>Dikarya</taxon>
        <taxon>Basidiomycota</taxon>
        <taxon>Agaricomycotina</taxon>
        <taxon>Agaricomycetes</taxon>
        <taxon>Agaricomycetidae</taxon>
        <taxon>Agaricales</taxon>
        <taxon>Marasmiineae</taxon>
        <taxon>Marasmiaceae</taxon>
        <taxon>Moniliophthora</taxon>
    </lineage>
</organism>
<evidence type="ECO:0000313" key="4">
    <source>
        <dbReference type="Proteomes" id="UP000017559"/>
    </source>
</evidence>
<dbReference type="OrthoDB" id="3206554at2759"/>
<evidence type="ECO:0000259" key="2">
    <source>
        <dbReference type="Pfam" id="PF20152"/>
    </source>
</evidence>
<feature type="transmembrane region" description="Helical" evidence="1">
    <location>
        <begin position="44"/>
        <end position="63"/>
    </location>
</feature>
<dbReference type="KEGG" id="mrr:Moror_4553"/>
<accession>V2XFC0</accession>
<feature type="transmembrane region" description="Helical" evidence="1">
    <location>
        <begin position="83"/>
        <end position="103"/>
    </location>
</feature>
<dbReference type="InterPro" id="IPR045339">
    <property type="entry name" value="DUF6534"/>
</dbReference>
<dbReference type="HOGENOM" id="CLU_046025_0_0_1"/>
<keyword evidence="1" id="KW-1133">Transmembrane helix</keyword>